<proteinExistence type="predicted"/>
<organism evidence="1 2">
    <name type="scientific">Ixodes persulcatus</name>
    <name type="common">Taiga tick</name>
    <dbReference type="NCBI Taxonomy" id="34615"/>
    <lineage>
        <taxon>Eukaryota</taxon>
        <taxon>Metazoa</taxon>
        <taxon>Ecdysozoa</taxon>
        <taxon>Arthropoda</taxon>
        <taxon>Chelicerata</taxon>
        <taxon>Arachnida</taxon>
        <taxon>Acari</taxon>
        <taxon>Parasitiformes</taxon>
        <taxon>Ixodida</taxon>
        <taxon>Ixodoidea</taxon>
        <taxon>Ixodidae</taxon>
        <taxon>Ixodinae</taxon>
        <taxon>Ixodes</taxon>
    </lineage>
</organism>
<keyword evidence="2" id="KW-1185">Reference proteome</keyword>
<evidence type="ECO:0000313" key="1">
    <source>
        <dbReference type="EMBL" id="KAG0424812.1"/>
    </source>
</evidence>
<feature type="non-terminal residue" evidence="1">
    <location>
        <position position="1"/>
    </location>
</feature>
<accession>A0AC60PVX9</accession>
<evidence type="ECO:0000313" key="2">
    <source>
        <dbReference type="Proteomes" id="UP000805193"/>
    </source>
</evidence>
<reference evidence="1 2" key="1">
    <citation type="journal article" date="2020" name="Cell">
        <title>Large-Scale Comparative Analyses of Tick Genomes Elucidate Their Genetic Diversity and Vector Capacities.</title>
        <authorList>
            <consortium name="Tick Genome and Microbiome Consortium (TIGMIC)"/>
            <person name="Jia N."/>
            <person name="Wang J."/>
            <person name="Shi W."/>
            <person name="Du L."/>
            <person name="Sun Y."/>
            <person name="Zhan W."/>
            <person name="Jiang J.F."/>
            <person name="Wang Q."/>
            <person name="Zhang B."/>
            <person name="Ji P."/>
            <person name="Bell-Sakyi L."/>
            <person name="Cui X.M."/>
            <person name="Yuan T.T."/>
            <person name="Jiang B.G."/>
            <person name="Yang W.F."/>
            <person name="Lam T.T."/>
            <person name="Chang Q.C."/>
            <person name="Ding S.J."/>
            <person name="Wang X.J."/>
            <person name="Zhu J.G."/>
            <person name="Ruan X.D."/>
            <person name="Zhao L."/>
            <person name="Wei J.T."/>
            <person name="Ye R.Z."/>
            <person name="Que T.C."/>
            <person name="Du C.H."/>
            <person name="Zhou Y.H."/>
            <person name="Cheng J.X."/>
            <person name="Dai P.F."/>
            <person name="Guo W.B."/>
            <person name="Han X.H."/>
            <person name="Huang E.J."/>
            <person name="Li L.F."/>
            <person name="Wei W."/>
            <person name="Gao Y.C."/>
            <person name="Liu J.Z."/>
            <person name="Shao H.Z."/>
            <person name="Wang X."/>
            <person name="Wang C.C."/>
            <person name="Yang T.C."/>
            <person name="Huo Q.B."/>
            <person name="Li W."/>
            <person name="Chen H.Y."/>
            <person name="Chen S.E."/>
            <person name="Zhou L.G."/>
            <person name="Ni X.B."/>
            <person name="Tian J.H."/>
            <person name="Sheng Y."/>
            <person name="Liu T."/>
            <person name="Pan Y.S."/>
            <person name="Xia L.Y."/>
            <person name="Li J."/>
            <person name="Zhao F."/>
            <person name="Cao W.C."/>
        </authorList>
    </citation>
    <scope>NUCLEOTIDE SEQUENCE [LARGE SCALE GENOMIC DNA]</scope>
    <source>
        <strain evidence="1">Iper-2018</strain>
    </source>
</reference>
<protein>
    <submittedName>
        <fullName evidence="1">Uncharacterized protein</fullName>
    </submittedName>
</protein>
<gene>
    <name evidence="1" type="ORF">HPB47_027979</name>
</gene>
<dbReference type="Proteomes" id="UP000805193">
    <property type="component" value="Unassembled WGS sequence"/>
</dbReference>
<sequence>VQHAVRHKYACTAVDVLARRLGVAFEDAHSAECMLPRVADIMALELGWSSSQRECQLREATRFLEEQMGLALCRPHRHAPVLQLDSNEFARLVRLFEFLDKTQVRVLSPVVSRLLSRHRRVHVYRYARAQARGGFTERRDGEAENWFRSATGSDDRHAAGLRNANVAVPLLAGVDFVVDRPGLGTTRHRVEALSKTSELTRDSLATILDEMEDATSGGMELGDFLLFMNNLKICQRAQQKRRHHKDATQDILAKLHIQNVDPAELRIQNVDTPFSSPPAANSA</sequence>
<name>A0AC60PVX9_IXOPE</name>
<comment type="caution">
    <text evidence="1">The sequence shown here is derived from an EMBL/GenBank/DDBJ whole genome shotgun (WGS) entry which is preliminary data.</text>
</comment>
<dbReference type="EMBL" id="JABSTQ010009932">
    <property type="protein sequence ID" value="KAG0424812.1"/>
    <property type="molecule type" value="Genomic_DNA"/>
</dbReference>